<feature type="transmembrane region" description="Helical" evidence="2">
    <location>
        <begin position="210"/>
        <end position="227"/>
    </location>
</feature>
<feature type="coiled-coil region" evidence="1">
    <location>
        <begin position="111"/>
        <end position="145"/>
    </location>
</feature>
<keyword evidence="2" id="KW-0812">Transmembrane</keyword>
<proteinExistence type="predicted"/>
<comment type="caution">
    <text evidence="3">The sequence shown here is derived from an EMBL/GenBank/DDBJ whole genome shotgun (WGS) entry which is preliminary data.</text>
</comment>
<feature type="transmembrane region" description="Helical" evidence="2">
    <location>
        <begin position="77"/>
        <end position="101"/>
    </location>
</feature>
<accession>A0A968GAH0</accession>
<sequence length="330" mass="38004">MSKPEIPSTVVIWKCDKCWTYILLAVSTTLFAIIFAFVFSYMPKSLDSDKLLSTNGQLDYEATSAYFTNEVNRLNHYIGIVSIMVALFGIFGSVVAIGMGISLSLKERGIAEELDKAKQEAVSAYEQAVNAKQEAKLEKDNLQMKFNQYILGTYILPVTSIYEDTEHAQYIEMFHRMTRSSICRDDEVKSLNTYVNDVLSKYKIEKEMELTFWVSNLISMLSFLMYIEITSKNYITNNKTTFVQILEMFLHGLTQSNVNAYLQLFHAFISRYVYHYTAISKVNVLQDIDDINQQIIQIFKMIQSEYGKMNIISQAAYEEFYRITGLPQST</sequence>
<evidence type="ECO:0000256" key="1">
    <source>
        <dbReference type="SAM" id="Coils"/>
    </source>
</evidence>
<dbReference type="EMBL" id="JAATLJ010000005">
    <property type="protein sequence ID" value="NIZ41570.1"/>
    <property type="molecule type" value="Genomic_DNA"/>
</dbReference>
<keyword evidence="1" id="KW-0175">Coiled coil</keyword>
<evidence type="ECO:0000313" key="3">
    <source>
        <dbReference type="EMBL" id="NIZ41570.1"/>
    </source>
</evidence>
<keyword evidence="2" id="KW-1133">Transmembrane helix</keyword>
<evidence type="ECO:0000256" key="2">
    <source>
        <dbReference type="SAM" id="Phobius"/>
    </source>
</evidence>
<organism evidence="3 4">
    <name type="scientific">Entomospira entomophila</name>
    <dbReference type="NCBI Taxonomy" id="2719988"/>
    <lineage>
        <taxon>Bacteria</taxon>
        <taxon>Pseudomonadati</taxon>
        <taxon>Spirochaetota</taxon>
        <taxon>Spirochaetia</taxon>
        <taxon>Spirochaetales</taxon>
        <taxon>Spirochaetaceae</taxon>
        <taxon>Entomospira</taxon>
    </lineage>
</organism>
<feature type="transmembrane region" description="Helical" evidence="2">
    <location>
        <begin position="21"/>
        <end position="42"/>
    </location>
</feature>
<keyword evidence="2" id="KW-0472">Membrane</keyword>
<keyword evidence="4" id="KW-1185">Reference proteome</keyword>
<dbReference type="RefSeq" id="WP_167701192.1">
    <property type="nucleotide sequence ID" value="NZ_CP118178.1"/>
</dbReference>
<dbReference type="AlphaFoldDB" id="A0A968GAH0"/>
<name>A0A968GAH0_9SPIO</name>
<protein>
    <submittedName>
        <fullName evidence="3">Uncharacterized protein</fullName>
    </submittedName>
</protein>
<evidence type="ECO:0000313" key="4">
    <source>
        <dbReference type="Proteomes" id="UP000711995"/>
    </source>
</evidence>
<reference evidence="3 4" key="1">
    <citation type="submission" date="2020-03" db="EMBL/GenBank/DDBJ databases">
        <title>Spirochaetal bacteria isolated from arthropods constitute a novel genus Entomospira genus novum within the order Spirochaetales.</title>
        <authorList>
            <person name="Grana-Miraglia L."/>
            <person name="Sikutova S."/>
            <person name="Fingerle V."/>
            <person name="Sing A."/>
            <person name="Castillo-Ramirez S."/>
            <person name="Margos G."/>
            <person name="Rudolf I."/>
        </authorList>
    </citation>
    <scope>NUCLEOTIDE SEQUENCE [LARGE SCALE GENOMIC DNA]</scope>
    <source>
        <strain evidence="3 4">BR193</strain>
    </source>
</reference>
<gene>
    <name evidence="3" type="ORF">HCT14_08610</name>
</gene>
<dbReference type="Proteomes" id="UP000711995">
    <property type="component" value="Unassembled WGS sequence"/>
</dbReference>